<dbReference type="EMBL" id="MH426725">
    <property type="protein sequence ID" value="AXN57408.1"/>
    <property type="molecule type" value="Genomic_DNA"/>
</dbReference>
<sequence length="105" mass="12243">MMNSVIDPDDVPSDVEMARDIVVSWDCFGHDSIFIINEELFRRMMGKRVYFDAGKSKVLRRQDFHVFEGFSEKSIAEMNHNIGDDVRGYHPLHLLEETDNDSDYV</sequence>
<reference evidence="2" key="1">
    <citation type="submission" date="2018-06" db="EMBL/GenBank/DDBJ databases">
        <authorList>
            <person name="Sharma R."/>
            <person name="Ke K."/>
            <person name="Breakwell D.P."/>
            <person name="Hope S."/>
            <person name="Grose J.H."/>
        </authorList>
    </citation>
    <scope>NUCLEOTIDE SEQUENCE [LARGE SCALE GENOMIC DNA]</scope>
</reference>
<proteinExistence type="predicted"/>
<dbReference type="Proteomes" id="UP000257815">
    <property type="component" value="Segment"/>
</dbReference>
<protein>
    <submittedName>
        <fullName evidence="1">Uncharacterized protein</fullName>
    </submittedName>
</protein>
<name>A0A346FHX8_9CAUD</name>
<gene>
    <name evidence="1" type="ORF">SUNLIREN_108</name>
</gene>
<accession>A0A346FHX8</accession>
<evidence type="ECO:0000313" key="2">
    <source>
        <dbReference type="Proteomes" id="UP000257815"/>
    </source>
</evidence>
<organism evidence="1 2">
    <name type="scientific">Erwinia phage SunLIRen</name>
    <dbReference type="NCBI Taxonomy" id="2267654"/>
    <lineage>
        <taxon>Viruses</taxon>
        <taxon>Duplodnaviria</taxon>
        <taxon>Heunggongvirae</taxon>
        <taxon>Uroviricota</taxon>
        <taxon>Caudoviricetes</taxon>
        <taxon>Andersonviridae</taxon>
        <taxon>Ounavirinae</taxon>
        <taxon>Kolesnikvirus</taxon>
        <taxon>Kolesnikvirus Ea214</taxon>
    </lineage>
</organism>
<evidence type="ECO:0000313" key="1">
    <source>
        <dbReference type="EMBL" id="AXN57408.1"/>
    </source>
</evidence>